<gene>
    <name evidence="1" type="ORF">KDL01_12930</name>
</gene>
<evidence type="ECO:0000313" key="2">
    <source>
        <dbReference type="Proteomes" id="UP000675781"/>
    </source>
</evidence>
<dbReference type="AlphaFoldDB" id="A0A941EPG5"/>
<proteinExistence type="predicted"/>
<evidence type="ECO:0000313" key="1">
    <source>
        <dbReference type="EMBL" id="MBR7834172.1"/>
    </source>
</evidence>
<accession>A0A941EPG5</accession>
<organism evidence="1 2">
    <name type="scientific">Actinospica durhamensis</name>
    <dbReference type="NCBI Taxonomy" id="1508375"/>
    <lineage>
        <taxon>Bacteria</taxon>
        <taxon>Bacillati</taxon>
        <taxon>Actinomycetota</taxon>
        <taxon>Actinomycetes</taxon>
        <taxon>Catenulisporales</taxon>
        <taxon>Actinospicaceae</taxon>
        <taxon>Actinospica</taxon>
    </lineage>
</organism>
<name>A0A941EPG5_9ACTN</name>
<dbReference type="EMBL" id="JAGSOG010000050">
    <property type="protein sequence ID" value="MBR7834172.1"/>
    <property type="molecule type" value="Genomic_DNA"/>
</dbReference>
<reference evidence="1" key="1">
    <citation type="submission" date="2021-04" db="EMBL/GenBank/DDBJ databases">
        <title>Genome based classification of Actinospica acidithermotolerans sp. nov., an actinobacterium isolated from an Indonesian hot spring.</title>
        <authorList>
            <person name="Kusuma A.B."/>
            <person name="Putra K.E."/>
            <person name="Nafisah S."/>
            <person name="Loh J."/>
            <person name="Nouioui I."/>
            <person name="Goodfellow M."/>
        </authorList>
    </citation>
    <scope>NUCLEOTIDE SEQUENCE</scope>
    <source>
        <strain evidence="1">CSCA 57</strain>
    </source>
</reference>
<keyword evidence="2" id="KW-1185">Reference proteome</keyword>
<dbReference type="Proteomes" id="UP000675781">
    <property type="component" value="Unassembled WGS sequence"/>
</dbReference>
<evidence type="ECO:0008006" key="3">
    <source>
        <dbReference type="Google" id="ProtNLM"/>
    </source>
</evidence>
<sequence length="309" mass="33698">MLSVSLSVPMTGEAPRFAFAYAAETLLEAVLTTEGGRIRPKHSAPAGMKWWISTSAASLNTEVAQEQDPDFNIDAAYAEFARASWDGFLDFLSGMPYTEALFIVRLSEATKKRIESYAQLRMIYGTHGLAGPGIEARPGSGFHTFDLSYDGEGRPTEVFDLGADAGWAAGFVAAMAQRFPVTFASILDEEPSYGSTGWDAACGIMRHDSLAQSREYLRGYEWITYVPALLLDKIGGMTAASASGVFHSVCELPGGLVELRATEEPAAYGLRQVRAVHEYLAPLLPPGEPQPPYRPRRTHFIPQAAHLWD</sequence>
<protein>
    <recommendedName>
        <fullName evidence="3">DUF3396 domain-containing protein</fullName>
    </recommendedName>
</protein>
<dbReference type="RefSeq" id="WP_212528693.1">
    <property type="nucleotide sequence ID" value="NZ_JAGSOG010000050.1"/>
</dbReference>
<comment type="caution">
    <text evidence="1">The sequence shown here is derived from an EMBL/GenBank/DDBJ whole genome shotgun (WGS) entry which is preliminary data.</text>
</comment>